<evidence type="ECO:0000256" key="7">
    <source>
        <dbReference type="ARBA" id="ARBA00022741"/>
    </source>
</evidence>
<feature type="transmembrane region" description="Helical" evidence="12">
    <location>
        <begin position="280"/>
        <end position="304"/>
    </location>
</feature>
<dbReference type="InterPro" id="IPR010559">
    <property type="entry name" value="Sig_transdc_His_kin_internal"/>
</dbReference>
<keyword evidence="5" id="KW-0597">Phosphoprotein</keyword>
<protein>
    <recommendedName>
        <fullName evidence="3">histidine kinase</fullName>
        <ecNumber evidence="3">2.7.13.3</ecNumber>
    </recommendedName>
</protein>
<gene>
    <name evidence="15" type="ORF">I6J18_08255</name>
</gene>
<keyword evidence="16" id="KW-1185">Reference proteome</keyword>
<evidence type="ECO:0000313" key="15">
    <source>
        <dbReference type="EMBL" id="QQT01828.1"/>
    </source>
</evidence>
<dbReference type="InterPro" id="IPR003594">
    <property type="entry name" value="HATPase_dom"/>
</dbReference>
<dbReference type="Pfam" id="PF02518">
    <property type="entry name" value="HATPase_c"/>
    <property type="match status" value="1"/>
</dbReference>
<dbReference type="AlphaFoldDB" id="A0A974S1T5"/>
<evidence type="ECO:0000256" key="6">
    <source>
        <dbReference type="ARBA" id="ARBA00022679"/>
    </source>
</evidence>
<comment type="subcellular location">
    <subcellularLocation>
        <location evidence="2">Cell membrane</location>
        <topology evidence="2">Multi-pass membrane protein</topology>
    </subcellularLocation>
</comment>
<feature type="domain" description="HAMP" evidence="14">
    <location>
        <begin position="302"/>
        <end position="354"/>
    </location>
</feature>
<dbReference type="EMBL" id="CP068053">
    <property type="protein sequence ID" value="QQT01828.1"/>
    <property type="molecule type" value="Genomic_DNA"/>
</dbReference>
<name>A0A974S1T5_PERPY</name>
<keyword evidence="4" id="KW-1003">Cell membrane</keyword>
<organism evidence="15 16">
    <name type="scientific">Peribacillus psychrosaccharolyticus</name>
    <name type="common">Bacillus psychrosaccharolyticus</name>
    <dbReference type="NCBI Taxonomy" id="1407"/>
    <lineage>
        <taxon>Bacteria</taxon>
        <taxon>Bacillati</taxon>
        <taxon>Bacillota</taxon>
        <taxon>Bacilli</taxon>
        <taxon>Bacillales</taxon>
        <taxon>Bacillaceae</taxon>
        <taxon>Peribacillus</taxon>
    </lineage>
</organism>
<dbReference type="KEGG" id="ppsr:I6J18_08255"/>
<dbReference type="RefSeq" id="WP_040376464.1">
    <property type="nucleotide sequence ID" value="NZ_CP068053.1"/>
</dbReference>
<dbReference type="PANTHER" id="PTHR34220">
    <property type="entry name" value="SENSOR HISTIDINE KINASE YPDA"/>
    <property type="match status" value="1"/>
</dbReference>
<evidence type="ECO:0000256" key="1">
    <source>
        <dbReference type="ARBA" id="ARBA00000085"/>
    </source>
</evidence>
<dbReference type="Pfam" id="PF00672">
    <property type="entry name" value="HAMP"/>
    <property type="match status" value="1"/>
</dbReference>
<dbReference type="Gene3D" id="6.10.340.10">
    <property type="match status" value="1"/>
</dbReference>
<dbReference type="PANTHER" id="PTHR34220:SF7">
    <property type="entry name" value="SENSOR HISTIDINE KINASE YPDA"/>
    <property type="match status" value="1"/>
</dbReference>
<evidence type="ECO:0000313" key="16">
    <source>
        <dbReference type="Proteomes" id="UP000595254"/>
    </source>
</evidence>
<dbReference type="Proteomes" id="UP000595254">
    <property type="component" value="Chromosome"/>
</dbReference>
<dbReference type="InterPro" id="IPR036890">
    <property type="entry name" value="HATPase_C_sf"/>
</dbReference>
<dbReference type="PROSITE" id="PS50885">
    <property type="entry name" value="HAMP"/>
    <property type="match status" value="1"/>
</dbReference>
<evidence type="ECO:0000256" key="8">
    <source>
        <dbReference type="ARBA" id="ARBA00022777"/>
    </source>
</evidence>
<evidence type="ECO:0000256" key="2">
    <source>
        <dbReference type="ARBA" id="ARBA00004651"/>
    </source>
</evidence>
<feature type="domain" description="Histidine kinase" evidence="13">
    <location>
        <begin position="466"/>
        <end position="575"/>
    </location>
</feature>
<dbReference type="GO" id="GO:0000155">
    <property type="term" value="F:phosphorelay sensor kinase activity"/>
    <property type="evidence" value="ECO:0007669"/>
    <property type="project" value="InterPro"/>
</dbReference>
<dbReference type="Pfam" id="PF06580">
    <property type="entry name" value="His_kinase"/>
    <property type="match status" value="1"/>
</dbReference>
<dbReference type="GO" id="GO:0005886">
    <property type="term" value="C:plasma membrane"/>
    <property type="evidence" value="ECO:0007669"/>
    <property type="project" value="UniProtKB-SubCell"/>
</dbReference>
<evidence type="ECO:0000259" key="14">
    <source>
        <dbReference type="PROSITE" id="PS50885"/>
    </source>
</evidence>
<dbReference type="Gene3D" id="3.30.565.10">
    <property type="entry name" value="Histidine kinase-like ATPase, C-terminal domain"/>
    <property type="match status" value="1"/>
</dbReference>
<reference evidence="15 16" key="1">
    <citation type="submission" date="2021-01" db="EMBL/GenBank/DDBJ databases">
        <title>FDA dAtabase for Regulatory Grade micrObial Sequences (FDA-ARGOS): Supporting development and validation of Infectious Disease Dx tests.</title>
        <authorList>
            <person name="Nelson B."/>
            <person name="Plummer A."/>
            <person name="Tallon L."/>
            <person name="Sadzewicz L."/>
            <person name="Zhao X."/>
            <person name="Boylan J."/>
            <person name="Ott S."/>
            <person name="Bowen H."/>
            <person name="Vavikolanu K."/>
            <person name="Mehta A."/>
            <person name="Aluvathingal J."/>
            <person name="Nadendla S."/>
            <person name="Myers T."/>
            <person name="Yan Y."/>
            <person name="Sichtig H."/>
        </authorList>
    </citation>
    <scope>NUCLEOTIDE SEQUENCE [LARGE SCALE GENOMIC DNA]</scope>
    <source>
        <strain evidence="15 16">FDAARGOS_1161</strain>
    </source>
</reference>
<dbReference type="SMART" id="SM00304">
    <property type="entry name" value="HAMP"/>
    <property type="match status" value="1"/>
</dbReference>
<evidence type="ECO:0000256" key="11">
    <source>
        <dbReference type="ARBA" id="ARBA00023136"/>
    </source>
</evidence>
<proteinExistence type="predicted"/>
<dbReference type="PROSITE" id="PS50109">
    <property type="entry name" value="HIS_KIN"/>
    <property type="match status" value="1"/>
</dbReference>
<dbReference type="InterPro" id="IPR050640">
    <property type="entry name" value="Bact_2-comp_sensor_kinase"/>
</dbReference>
<dbReference type="InterPro" id="IPR003660">
    <property type="entry name" value="HAMP_dom"/>
</dbReference>
<keyword evidence="8 15" id="KW-0418">Kinase</keyword>
<evidence type="ECO:0000256" key="10">
    <source>
        <dbReference type="ARBA" id="ARBA00023012"/>
    </source>
</evidence>
<dbReference type="GO" id="GO:0005524">
    <property type="term" value="F:ATP binding"/>
    <property type="evidence" value="ECO:0007669"/>
    <property type="project" value="UniProtKB-KW"/>
</dbReference>
<dbReference type="EC" id="2.7.13.3" evidence="3"/>
<keyword evidence="12" id="KW-1133">Transmembrane helix</keyword>
<comment type="catalytic activity">
    <reaction evidence="1">
        <text>ATP + protein L-histidine = ADP + protein N-phospho-L-histidine.</text>
        <dbReference type="EC" id="2.7.13.3"/>
    </reaction>
</comment>
<keyword evidence="7" id="KW-0547">Nucleotide-binding</keyword>
<evidence type="ECO:0000256" key="9">
    <source>
        <dbReference type="ARBA" id="ARBA00022840"/>
    </source>
</evidence>
<evidence type="ECO:0000256" key="4">
    <source>
        <dbReference type="ARBA" id="ARBA00022475"/>
    </source>
</evidence>
<keyword evidence="11 12" id="KW-0472">Membrane</keyword>
<keyword evidence="10" id="KW-0902">Two-component regulatory system</keyword>
<dbReference type="CDD" id="cd06225">
    <property type="entry name" value="HAMP"/>
    <property type="match status" value="1"/>
</dbReference>
<feature type="transmembrane region" description="Helical" evidence="12">
    <location>
        <begin position="15"/>
        <end position="38"/>
    </location>
</feature>
<dbReference type="SUPFAM" id="SSF55874">
    <property type="entry name" value="ATPase domain of HSP90 chaperone/DNA topoisomerase II/histidine kinase"/>
    <property type="match status" value="1"/>
</dbReference>
<keyword evidence="9" id="KW-0067">ATP-binding</keyword>
<sequence>MKAKLAPFNTLRNQISIVFILVMIIVLGIVSILTFNLVGAMLKTNAEKQIQQTAVQANGRFDTLYEQIDMLTNQVVTNETVQTLMQNIMKGEKVGIQQRQSLMKVVNTFQAYSSGIQSFELYTADRDRLFPLDEEDLDARINPSLIERADKAKGQLVWIGEDLKYPNSFLAIRRVSLMNQWFSGGGYLLVRIERSYLHFLEIEGGNQGEEAHILLDRSANPIINSYEGNIKMLANEYRRTISVNEKDFLIVKNTSDITGWTLFILTPVDALTRGFTSLKIAILISGIIGFLIFIFSSIFISTMITKPILNLTRVMKHAKEGELVTNPDTSTTVEIMELNHTYNHMVEQTNYLIQVVYEKEIMRSRTELEALQAQINPHFLYNTLNALYWSLIEKEEEELAENVVAMSDLFRYTISHPKKDDWVTVGEELEQIERYMKLMKMRFGYRLIWRITAPEDSLKIAIPKLIIQPLVENAILHGIGNQLGTGTVFVNLEEFSNHIIISVIDDGPGMNKQTVESIQESIEGTDFSFEKNGMALVNVNKRLRLYYNDDPEAGISITSQLGQGTSVSFRIPIKRGFYDG</sequence>
<accession>A0A974S1T5</accession>
<keyword evidence="6" id="KW-0808">Transferase</keyword>
<evidence type="ECO:0000256" key="5">
    <source>
        <dbReference type="ARBA" id="ARBA00022553"/>
    </source>
</evidence>
<keyword evidence="12" id="KW-0812">Transmembrane</keyword>
<evidence type="ECO:0000259" key="13">
    <source>
        <dbReference type="PROSITE" id="PS50109"/>
    </source>
</evidence>
<evidence type="ECO:0000256" key="3">
    <source>
        <dbReference type="ARBA" id="ARBA00012438"/>
    </source>
</evidence>
<dbReference type="InterPro" id="IPR005467">
    <property type="entry name" value="His_kinase_dom"/>
</dbReference>
<evidence type="ECO:0000256" key="12">
    <source>
        <dbReference type="SAM" id="Phobius"/>
    </source>
</evidence>